<protein>
    <submittedName>
        <fullName evidence="1">Uncharacterized protein</fullName>
    </submittedName>
</protein>
<dbReference type="AlphaFoldDB" id="A0A916N8L7"/>
<accession>A0A916N8L7</accession>
<evidence type="ECO:0000313" key="2">
    <source>
        <dbReference type="Proteomes" id="UP000680038"/>
    </source>
</evidence>
<evidence type="ECO:0000313" key="1">
    <source>
        <dbReference type="EMBL" id="CAG5017117.1"/>
    </source>
</evidence>
<dbReference type="RefSeq" id="WP_215242050.1">
    <property type="nucleotide sequence ID" value="NZ_CAJRAF010000004.1"/>
</dbReference>
<dbReference type="Proteomes" id="UP000680038">
    <property type="component" value="Unassembled WGS sequence"/>
</dbReference>
<name>A0A916N8L7_9BACT</name>
<proteinExistence type="predicted"/>
<organism evidence="1 2">
    <name type="scientific">Dyadobacter helix</name>
    <dbReference type="NCBI Taxonomy" id="2822344"/>
    <lineage>
        <taxon>Bacteria</taxon>
        <taxon>Pseudomonadati</taxon>
        <taxon>Bacteroidota</taxon>
        <taxon>Cytophagia</taxon>
        <taxon>Cytophagales</taxon>
        <taxon>Spirosomataceae</taxon>
        <taxon>Dyadobacter</taxon>
    </lineage>
</organism>
<gene>
    <name evidence="1" type="ORF">DYBT9275_05704</name>
</gene>
<keyword evidence="2" id="KW-1185">Reference proteome</keyword>
<reference evidence="1" key="1">
    <citation type="submission" date="2021-04" db="EMBL/GenBank/DDBJ databases">
        <authorList>
            <person name="Rodrigo-Torres L."/>
            <person name="Arahal R. D."/>
            <person name="Lucena T."/>
        </authorList>
    </citation>
    <scope>NUCLEOTIDE SEQUENCE</scope>
    <source>
        <strain evidence="1">CECT 9275</strain>
    </source>
</reference>
<sequence length="280" mass="32094">MAEILRFLKLFVFNSIGKEQNTATSGLLEIDRHLEQKSYWNWLISGGSRKISTAYFVVKHNRKNIVLPEENSPVPYFWQALFLKDTPKPTVLAASKNMYLITDEGETAAVKKVNRRGDNFNTYQWLDGENGQPMQKKEIHTMEESRSIRTIAGGSYLLIGTNVILNVQTLDLYHFDVSSPQSPHQLTGYQIFDSRAVGLSPGKSQILFTGYRRNTKTQASEYALIAIDFCENSAYTVPFDRKDTNFFSVWDATYKWVDTYFEWSRDTSGKEILILKNAIP</sequence>
<dbReference type="EMBL" id="CAJRAF010000004">
    <property type="protein sequence ID" value="CAG5017117.1"/>
    <property type="molecule type" value="Genomic_DNA"/>
</dbReference>
<comment type="caution">
    <text evidence="1">The sequence shown here is derived from an EMBL/GenBank/DDBJ whole genome shotgun (WGS) entry which is preliminary data.</text>
</comment>